<accession>A0ABT3SY30</accession>
<dbReference type="NCBIfam" id="NF045515">
    <property type="entry name" value="Glp_gephyrin"/>
    <property type="match status" value="1"/>
</dbReference>
<evidence type="ECO:0000313" key="9">
    <source>
        <dbReference type="Proteomes" id="UP001143307"/>
    </source>
</evidence>
<proteinExistence type="inferred from homology"/>
<evidence type="ECO:0000256" key="5">
    <source>
        <dbReference type="ARBA" id="ARBA00047317"/>
    </source>
</evidence>
<comment type="function">
    <text evidence="1 6">Catalyzes the insertion of molybdate into adenylated molybdopterin with the concomitant release of AMP.</text>
</comment>
<dbReference type="InterPro" id="IPR005111">
    <property type="entry name" value="MoeA_C_domain_IV"/>
</dbReference>
<dbReference type="EMBL" id="SHNP01000005">
    <property type="protein sequence ID" value="MCX2974902.1"/>
    <property type="molecule type" value="Genomic_DNA"/>
</dbReference>
<sequence length="397" mass="40919">MPLEEALERILGGARPTGATEELSLIDALGAVLAEDVISGIDVPGDDNSAMDGYAVRGEDLPGPLPISQRIAAGAVGEPLQPGTAARIFTGAPIPAGADAVVMQENCSVDQGGLLSVEGTVTTAQNIRPRGQDIAAGAVALSKGRRLRPQDLGLLASVGIARVTVFRRLKVAVLSTGDELVEPGTADLAGGQLYNSNRFTIAGLLARLGLEFVDVGIIPDDAQATAKALLRASELADCVITSGGVSVGEEDHVKAQVEQIGHIDLWKLAIKPGKPLAFGAIGDTPFIGLPGNPTSVFATFCLVARPFLLKLQGATDCRIPELTVTAGFATAKSSPRQDHVRVRLESGDEGLVARRFANQSSGVLSSVSQSDALAVVPPGVVVSEGDKVQVLLLDLLA</sequence>
<comment type="catalytic activity">
    <reaction evidence="5">
        <text>adenylyl-molybdopterin + molybdate = Mo-molybdopterin + AMP + H(+)</text>
        <dbReference type="Rhea" id="RHEA:35047"/>
        <dbReference type="ChEBI" id="CHEBI:15378"/>
        <dbReference type="ChEBI" id="CHEBI:36264"/>
        <dbReference type="ChEBI" id="CHEBI:62727"/>
        <dbReference type="ChEBI" id="CHEBI:71302"/>
        <dbReference type="ChEBI" id="CHEBI:456215"/>
        <dbReference type="EC" id="2.10.1.1"/>
    </reaction>
</comment>
<dbReference type="PROSITE" id="PS01079">
    <property type="entry name" value="MOCF_BIOSYNTHESIS_2"/>
    <property type="match status" value="1"/>
</dbReference>
<dbReference type="SMART" id="SM00852">
    <property type="entry name" value="MoCF_biosynth"/>
    <property type="match status" value="1"/>
</dbReference>
<comment type="caution">
    <text evidence="8">The sequence shown here is derived from an EMBL/GenBank/DDBJ whole genome shotgun (WGS) entry which is preliminary data.</text>
</comment>
<dbReference type="Gene3D" id="2.170.190.11">
    <property type="entry name" value="Molybdopterin biosynthesis moea protein, domain 3"/>
    <property type="match status" value="1"/>
</dbReference>
<keyword evidence="6" id="KW-0460">Magnesium</keyword>
<dbReference type="InterPro" id="IPR036135">
    <property type="entry name" value="MoeA_linker/N_sf"/>
</dbReference>
<dbReference type="InterPro" id="IPR036425">
    <property type="entry name" value="MoaB/Mog-like_dom_sf"/>
</dbReference>
<evidence type="ECO:0000256" key="3">
    <source>
        <dbReference type="ARBA" id="ARBA00010763"/>
    </source>
</evidence>
<dbReference type="SUPFAM" id="SSF63882">
    <property type="entry name" value="MoeA N-terminal region -like"/>
    <property type="match status" value="1"/>
</dbReference>
<keyword evidence="4 6" id="KW-0501">Molybdenum cofactor biosynthesis</keyword>
<comment type="cofactor">
    <cofactor evidence="6">
        <name>Mg(2+)</name>
        <dbReference type="ChEBI" id="CHEBI:18420"/>
    </cofactor>
</comment>
<evidence type="ECO:0000256" key="2">
    <source>
        <dbReference type="ARBA" id="ARBA00005046"/>
    </source>
</evidence>
<feature type="domain" description="MoaB/Mog" evidence="7">
    <location>
        <begin position="172"/>
        <end position="310"/>
    </location>
</feature>
<keyword evidence="6" id="KW-0500">Molybdenum</keyword>
<dbReference type="SUPFAM" id="SSF63867">
    <property type="entry name" value="MoeA C-terminal domain-like"/>
    <property type="match status" value="1"/>
</dbReference>
<dbReference type="Pfam" id="PF00994">
    <property type="entry name" value="MoCF_biosynth"/>
    <property type="match status" value="1"/>
</dbReference>
<dbReference type="Gene3D" id="2.40.340.10">
    <property type="entry name" value="MoeA, C-terminal, domain IV"/>
    <property type="match status" value="1"/>
</dbReference>
<dbReference type="EC" id="2.10.1.1" evidence="6"/>
<dbReference type="Pfam" id="PF03453">
    <property type="entry name" value="MoeA_N"/>
    <property type="match status" value="1"/>
</dbReference>
<name>A0ABT3SY30_9GAMM</name>
<keyword evidence="6" id="KW-0808">Transferase</keyword>
<comment type="pathway">
    <text evidence="2 6">Cofactor biosynthesis; molybdopterin biosynthesis.</text>
</comment>
<dbReference type="Proteomes" id="UP001143307">
    <property type="component" value="Unassembled WGS sequence"/>
</dbReference>
<dbReference type="InterPro" id="IPR008284">
    <property type="entry name" value="MoCF_biosynth_CS"/>
</dbReference>
<dbReference type="InterPro" id="IPR001453">
    <property type="entry name" value="MoaB/Mog_dom"/>
</dbReference>
<dbReference type="NCBIfam" id="TIGR00177">
    <property type="entry name" value="molyb_syn"/>
    <property type="match status" value="1"/>
</dbReference>
<evidence type="ECO:0000256" key="1">
    <source>
        <dbReference type="ARBA" id="ARBA00002901"/>
    </source>
</evidence>
<protein>
    <recommendedName>
        <fullName evidence="6">Molybdopterin molybdenumtransferase</fullName>
        <ecNumber evidence="6">2.10.1.1</ecNumber>
    </recommendedName>
</protein>
<dbReference type="PANTHER" id="PTHR10192:SF5">
    <property type="entry name" value="GEPHYRIN"/>
    <property type="match status" value="1"/>
</dbReference>
<evidence type="ECO:0000256" key="4">
    <source>
        <dbReference type="ARBA" id="ARBA00023150"/>
    </source>
</evidence>
<dbReference type="SUPFAM" id="SSF53218">
    <property type="entry name" value="Molybdenum cofactor biosynthesis proteins"/>
    <property type="match status" value="1"/>
</dbReference>
<dbReference type="InterPro" id="IPR005110">
    <property type="entry name" value="MoeA_linker/N"/>
</dbReference>
<dbReference type="InterPro" id="IPR036688">
    <property type="entry name" value="MoeA_C_domain_IV_sf"/>
</dbReference>
<organism evidence="8 9">
    <name type="scientific">Candidatus Seongchinamella marina</name>
    <dbReference type="NCBI Taxonomy" id="2518990"/>
    <lineage>
        <taxon>Bacteria</taxon>
        <taxon>Pseudomonadati</taxon>
        <taxon>Pseudomonadota</taxon>
        <taxon>Gammaproteobacteria</taxon>
        <taxon>Cellvibrionales</taxon>
        <taxon>Halieaceae</taxon>
        <taxon>Seongchinamella</taxon>
    </lineage>
</organism>
<keyword evidence="6" id="KW-0479">Metal-binding</keyword>
<evidence type="ECO:0000313" key="8">
    <source>
        <dbReference type="EMBL" id="MCX2974902.1"/>
    </source>
</evidence>
<reference evidence="8" key="1">
    <citation type="submission" date="2019-02" db="EMBL/GenBank/DDBJ databases">
        <authorList>
            <person name="Li S.-H."/>
        </authorList>
    </citation>
    <scope>NUCLEOTIDE SEQUENCE</scope>
    <source>
        <strain evidence="8">IMCC8485</strain>
    </source>
</reference>
<dbReference type="Gene3D" id="3.40.980.10">
    <property type="entry name" value="MoaB/Mog-like domain"/>
    <property type="match status" value="1"/>
</dbReference>
<dbReference type="Pfam" id="PF03454">
    <property type="entry name" value="MoeA_C"/>
    <property type="match status" value="1"/>
</dbReference>
<evidence type="ECO:0000259" key="7">
    <source>
        <dbReference type="SMART" id="SM00852"/>
    </source>
</evidence>
<comment type="similarity">
    <text evidence="3 6">Belongs to the MoeA family.</text>
</comment>
<keyword evidence="9" id="KW-1185">Reference proteome</keyword>
<evidence type="ECO:0000256" key="6">
    <source>
        <dbReference type="RuleBase" id="RU365090"/>
    </source>
</evidence>
<gene>
    <name evidence="8" type="ORF">EYC87_15015</name>
</gene>
<dbReference type="Gene3D" id="3.90.105.10">
    <property type="entry name" value="Molybdopterin biosynthesis moea protein, domain 2"/>
    <property type="match status" value="1"/>
</dbReference>
<dbReference type="InterPro" id="IPR038987">
    <property type="entry name" value="MoeA-like"/>
</dbReference>
<dbReference type="PANTHER" id="PTHR10192">
    <property type="entry name" value="MOLYBDOPTERIN BIOSYNTHESIS PROTEIN"/>
    <property type="match status" value="1"/>
</dbReference>
<dbReference type="CDD" id="cd00887">
    <property type="entry name" value="MoeA"/>
    <property type="match status" value="1"/>
</dbReference>